<comment type="caution">
    <text evidence="1">The sequence shown here is derived from an EMBL/GenBank/DDBJ whole genome shotgun (WGS) entry which is preliminary data.</text>
</comment>
<gene>
    <name evidence="1" type="ORF">ACFFPI_08330</name>
</gene>
<proteinExistence type="predicted"/>
<dbReference type="Proteomes" id="UP001589536">
    <property type="component" value="Unassembled WGS sequence"/>
</dbReference>
<sequence length="145" mass="16030">MTYAEAKRAEYPPQDEAELLIEFTTELLARSKFAATGHAGVSWDEWIGTDEDTREDRLSAYRVHSLVLAGLGMLAWPETETRDVSWIIESPGHYRGLSAVPALDRIVTFGRDAKAAVAYFRACTTVGQPCRLSWSFAQAPGHGRG</sequence>
<reference evidence="1 2" key="1">
    <citation type="submission" date="2024-09" db="EMBL/GenBank/DDBJ databases">
        <authorList>
            <person name="Sun Q."/>
            <person name="Mori K."/>
        </authorList>
    </citation>
    <scope>NUCLEOTIDE SEQUENCE [LARGE SCALE GENOMIC DNA]</scope>
    <source>
        <strain evidence="1 2">JCM 13519</strain>
    </source>
</reference>
<evidence type="ECO:0000313" key="2">
    <source>
        <dbReference type="Proteomes" id="UP001589536"/>
    </source>
</evidence>
<dbReference type="RefSeq" id="WP_345043684.1">
    <property type="nucleotide sequence ID" value="NZ_BAABED010000001.1"/>
</dbReference>
<evidence type="ECO:0000313" key="1">
    <source>
        <dbReference type="EMBL" id="MFB9714165.1"/>
    </source>
</evidence>
<dbReference type="EMBL" id="JBHMBH010000019">
    <property type="protein sequence ID" value="MFB9714165.1"/>
    <property type="molecule type" value="Genomic_DNA"/>
</dbReference>
<accession>A0ABV5UNS4</accession>
<keyword evidence="2" id="KW-1185">Reference proteome</keyword>
<name>A0ABV5UNS4_9MICC</name>
<organism evidence="1 2">
    <name type="scientific">Arthrobacter methylotrophus</name>
    <dbReference type="NCBI Taxonomy" id="121291"/>
    <lineage>
        <taxon>Bacteria</taxon>
        <taxon>Bacillati</taxon>
        <taxon>Actinomycetota</taxon>
        <taxon>Actinomycetes</taxon>
        <taxon>Micrococcales</taxon>
        <taxon>Micrococcaceae</taxon>
        <taxon>Arthrobacter</taxon>
    </lineage>
</organism>
<protein>
    <submittedName>
        <fullName evidence="1">Uncharacterized protein</fullName>
    </submittedName>
</protein>